<keyword evidence="3" id="KW-1185">Reference proteome</keyword>
<dbReference type="EMBL" id="JAPFFI010000015">
    <property type="protein sequence ID" value="KAJ6359807.1"/>
    <property type="molecule type" value="Genomic_DNA"/>
</dbReference>
<evidence type="ECO:0000259" key="1">
    <source>
        <dbReference type="Pfam" id="PF25884"/>
    </source>
</evidence>
<comment type="caution">
    <text evidence="2">The sequence shown here is derived from an EMBL/GenBank/DDBJ whole genome shotgun (WGS) entry which is preliminary data.</text>
</comment>
<evidence type="ECO:0000313" key="3">
    <source>
        <dbReference type="Proteomes" id="UP001141253"/>
    </source>
</evidence>
<proteinExistence type="predicted"/>
<protein>
    <recommendedName>
        <fullName evidence="1">Uncharacterized GPI-anchored protein At5g19230-like domain-containing protein</fullName>
    </recommendedName>
</protein>
<organism evidence="2 3">
    <name type="scientific">Salix suchowensis</name>
    <dbReference type="NCBI Taxonomy" id="1278906"/>
    <lineage>
        <taxon>Eukaryota</taxon>
        <taxon>Viridiplantae</taxon>
        <taxon>Streptophyta</taxon>
        <taxon>Embryophyta</taxon>
        <taxon>Tracheophyta</taxon>
        <taxon>Spermatophyta</taxon>
        <taxon>Magnoliopsida</taxon>
        <taxon>eudicotyledons</taxon>
        <taxon>Gunneridae</taxon>
        <taxon>Pentapetalae</taxon>
        <taxon>rosids</taxon>
        <taxon>fabids</taxon>
        <taxon>Malpighiales</taxon>
        <taxon>Salicaceae</taxon>
        <taxon>Saliceae</taxon>
        <taxon>Salix</taxon>
    </lineage>
</organism>
<dbReference type="Pfam" id="PF25884">
    <property type="entry name" value="At5g19230"/>
    <property type="match status" value="1"/>
</dbReference>
<dbReference type="PANTHER" id="PTHR33976">
    <property type="entry name" value="OS07G0645000 PROTEIN"/>
    <property type="match status" value="1"/>
</dbReference>
<gene>
    <name evidence="2" type="ORF">OIU77_003918</name>
</gene>
<reference evidence="2" key="2">
    <citation type="journal article" date="2023" name="Int. J. Mol. Sci.">
        <title>De Novo Assembly and Annotation of 11 Diverse Shrub Willow (Salix) Genomes Reveals Novel Gene Organization in Sex-Linked Regions.</title>
        <authorList>
            <person name="Hyden B."/>
            <person name="Feng K."/>
            <person name="Yates T.B."/>
            <person name="Jawdy S."/>
            <person name="Cereghino C."/>
            <person name="Smart L.B."/>
            <person name="Muchero W."/>
        </authorList>
    </citation>
    <scope>NUCLEOTIDE SEQUENCE</scope>
    <source>
        <tissue evidence="2">Shoot tip</tissue>
    </source>
</reference>
<accession>A0ABQ9ASN0</accession>
<dbReference type="InterPro" id="IPR059083">
    <property type="entry name" value="At5g19230_dom"/>
</dbReference>
<dbReference type="PANTHER" id="PTHR33976:SF2">
    <property type="entry name" value="GLYCOPROTEIN MEMBRANE GPI-ANCHORED"/>
    <property type="match status" value="1"/>
</dbReference>
<dbReference type="InterPro" id="IPR045285">
    <property type="entry name" value="At5g19230-like"/>
</dbReference>
<name>A0ABQ9ASN0_9ROSI</name>
<evidence type="ECO:0000313" key="2">
    <source>
        <dbReference type="EMBL" id="KAJ6359807.1"/>
    </source>
</evidence>
<reference evidence="2" key="1">
    <citation type="submission" date="2022-10" db="EMBL/GenBank/DDBJ databases">
        <authorList>
            <person name="Hyden B.L."/>
            <person name="Feng K."/>
            <person name="Yates T."/>
            <person name="Jawdy S."/>
            <person name="Smart L.B."/>
            <person name="Muchero W."/>
        </authorList>
    </citation>
    <scope>NUCLEOTIDE SEQUENCE</scope>
    <source>
        <tissue evidence="2">Shoot tip</tissue>
    </source>
</reference>
<dbReference type="Proteomes" id="UP001141253">
    <property type="component" value="Chromosome 13"/>
</dbReference>
<sequence>MAENWRPLVRIIFSTTEGVVLPACAPHLAPTLLLTNYTRTTYSKYINDSRFTGAGLGHEDDWMVVVLTTSTTGGDFAGATSLVSKTFRCPFKVAAALARSSLEQIWKKKEKQINLSRQELLVSAQNFT</sequence>
<feature type="domain" description="Uncharacterized GPI-anchored protein At5g19230-like" evidence="1">
    <location>
        <begin position="14"/>
        <end position="67"/>
    </location>
</feature>